<dbReference type="Pfam" id="PF07963">
    <property type="entry name" value="N_methyl"/>
    <property type="match status" value="1"/>
</dbReference>
<dbReference type="EMBL" id="CAKLPX010000005">
    <property type="protein sequence ID" value="CAH0993207.1"/>
    <property type="molecule type" value="Genomic_DNA"/>
</dbReference>
<keyword evidence="1" id="KW-1133">Transmembrane helix</keyword>
<dbReference type="InterPro" id="IPR032092">
    <property type="entry name" value="PilW"/>
</dbReference>
<keyword evidence="3" id="KW-1185">Reference proteome</keyword>
<gene>
    <name evidence="2" type="ORF">SIN8267_03348</name>
</gene>
<feature type="transmembrane region" description="Helical" evidence="1">
    <location>
        <begin position="12"/>
        <end position="35"/>
    </location>
</feature>
<comment type="caution">
    <text evidence="2">The sequence shown here is derived from an EMBL/GenBank/DDBJ whole genome shotgun (WGS) entry which is preliminary data.</text>
</comment>
<keyword evidence="1" id="KW-0472">Membrane</keyword>
<dbReference type="Pfam" id="PF16074">
    <property type="entry name" value="PilW"/>
    <property type="match status" value="1"/>
</dbReference>
<accession>A0ABM9AJ06</accession>
<evidence type="ECO:0000313" key="2">
    <source>
        <dbReference type="EMBL" id="CAH0993207.1"/>
    </source>
</evidence>
<evidence type="ECO:0000313" key="3">
    <source>
        <dbReference type="Proteomes" id="UP000838100"/>
    </source>
</evidence>
<keyword evidence="1" id="KW-0812">Transmembrane</keyword>
<evidence type="ECO:0000256" key="1">
    <source>
        <dbReference type="SAM" id="Phobius"/>
    </source>
</evidence>
<evidence type="ECO:0008006" key="4">
    <source>
        <dbReference type="Google" id="ProtNLM"/>
    </source>
</evidence>
<dbReference type="InterPro" id="IPR012902">
    <property type="entry name" value="N_methyl_site"/>
</dbReference>
<proteinExistence type="predicted"/>
<organism evidence="2 3">
    <name type="scientific">Sinobacterium norvegicum</name>
    <dbReference type="NCBI Taxonomy" id="1641715"/>
    <lineage>
        <taxon>Bacteria</taxon>
        <taxon>Pseudomonadati</taxon>
        <taxon>Pseudomonadota</taxon>
        <taxon>Gammaproteobacteria</taxon>
        <taxon>Cellvibrionales</taxon>
        <taxon>Spongiibacteraceae</taxon>
        <taxon>Sinobacterium</taxon>
    </lineage>
</organism>
<sequence length="369" mass="39130">MKHKQSSQLGLTMIELMVAMVMGAILILGITQTFVAHKKSHSLQAGMSRVQEGGRIAMEMMSRDVRMADYWGCAKSGMNLTNNVDFDANDPDEVAKFDFLFAGGVEGEDSVNGKTLGTLSLVDGSDLVTLRGASASDCPVTGVNTQSAVIKVSTCDIPKGDLVLISDCLAGDIFQNTGAGIDHDLGHNTGNSVSPGNTARNNSGAHCNGGNPKCLSQVYDAGAQILKPYSVSYFVATNATTGEPGLYKRDSINGTANELIDGVETMQITYAVDTAYDSSATIVDLELPSRSASRFMTGAEIEADASVKWDQVIGMKVDLLLRSHDGVTEDSAAHTISGQSFGASDNRMRKVYTTTMNIRNRSMPSAEGL</sequence>
<dbReference type="RefSeq" id="WP_237445883.1">
    <property type="nucleotide sequence ID" value="NZ_CAKLPX010000005.1"/>
</dbReference>
<protein>
    <recommendedName>
        <fullName evidence="4">Type IV pilus assembly protein PilW</fullName>
    </recommendedName>
</protein>
<reference evidence="2" key="1">
    <citation type="submission" date="2021-12" db="EMBL/GenBank/DDBJ databases">
        <authorList>
            <person name="Rodrigo-Torres L."/>
            <person name="Arahal R. D."/>
            <person name="Lucena T."/>
        </authorList>
    </citation>
    <scope>NUCLEOTIDE SEQUENCE</scope>
    <source>
        <strain evidence="2">CECT 8267</strain>
    </source>
</reference>
<dbReference type="Proteomes" id="UP000838100">
    <property type="component" value="Unassembled WGS sequence"/>
</dbReference>
<name>A0ABM9AJ06_9GAMM</name>